<comment type="function">
    <text evidence="5">Involved in transvection phenomena (= synapsis-dependent gene expression), where the synaptic pairing of chromosomes carrying genes with which zeste interacts influences the expression of these genes. Zeste binds to DNA and stimulates transcription from a nearby promoter.</text>
</comment>
<dbReference type="EMBL" id="JBEUOH010000027">
    <property type="protein sequence ID" value="KAL0859379.1"/>
    <property type="molecule type" value="Genomic_DNA"/>
</dbReference>
<sequence>MDPVKKKRGENWSTEEKEILRQLIAQSAKILEDKSTKTNVNVLKLKEWKNLTNKLTEIKLAWKRMKLAAKANFSFHRREQSQTGGGTKPPSPSPEDLQIMAIAPHDFVIEVNDFDSDAVIPNITISKSVPIPGPSSQDEPIITIIEETPEPKVMENQVLPFINDIEEIKYVDHTQKEEAKGKCKPKIAEKKGRKVTQNRSEEGRQAIIYSNLDFKNRQIEMLEVEHTYKIKISELKIKKLELEIGLIENQLKTNSKIQKNNSGTEE</sequence>
<evidence type="ECO:0000256" key="5">
    <source>
        <dbReference type="ARBA" id="ARBA00025466"/>
    </source>
</evidence>
<keyword evidence="4" id="KW-0804">Transcription</keyword>
<keyword evidence="9" id="KW-1185">Reference proteome</keyword>
<evidence type="ECO:0000256" key="3">
    <source>
        <dbReference type="ARBA" id="ARBA00023015"/>
    </source>
</evidence>
<dbReference type="Pfam" id="PF13873">
    <property type="entry name" value="Myb_DNA-bind_5"/>
    <property type="match status" value="1"/>
</dbReference>
<gene>
    <name evidence="8" type="ORF">ABMA27_010570</name>
</gene>
<evidence type="ECO:0000313" key="9">
    <source>
        <dbReference type="Proteomes" id="UP001549920"/>
    </source>
</evidence>
<evidence type="ECO:0000313" key="8">
    <source>
        <dbReference type="EMBL" id="KAL0859379.1"/>
    </source>
</evidence>
<comment type="caution">
    <text evidence="8">The sequence shown here is derived from an EMBL/GenBank/DDBJ whole genome shotgun (WGS) entry which is preliminary data.</text>
</comment>
<comment type="subunit">
    <text evidence="1">Self-associates forming complexes of several hundred monomers.</text>
</comment>
<organism evidence="8 9">
    <name type="scientific">Loxostege sticticalis</name>
    <name type="common">Beet webworm moth</name>
    <dbReference type="NCBI Taxonomy" id="481309"/>
    <lineage>
        <taxon>Eukaryota</taxon>
        <taxon>Metazoa</taxon>
        <taxon>Ecdysozoa</taxon>
        <taxon>Arthropoda</taxon>
        <taxon>Hexapoda</taxon>
        <taxon>Insecta</taxon>
        <taxon>Pterygota</taxon>
        <taxon>Neoptera</taxon>
        <taxon>Endopterygota</taxon>
        <taxon>Lepidoptera</taxon>
        <taxon>Glossata</taxon>
        <taxon>Ditrysia</taxon>
        <taxon>Pyraloidea</taxon>
        <taxon>Crambidae</taxon>
        <taxon>Pyraustinae</taxon>
        <taxon>Loxostege</taxon>
    </lineage>
</organism>
<evidence type="ECO:0000256" key="2">
    <source>
        <dbReference type="ARBA" id="ARBA00016807"/>
    </source>
</evidence>
<dbReference type="PANTHER" id="PTHR21411:SF0">
    <property type="entry name" value="REGULATORY PROTEIN ZESTE"/>
    <property type="match status" value="1"/>
</dbReference>
<protein>
    <recommendedName>
        <fullName evidence="2">Regulatory protein zeste</fullName>
    </recommendedName>
</protein>
<dbReference type="Proteomes" id="UP001549920">
    <property type="component" value="Unassembled WGS sequence"/>
</dbReference>
<evidence type="ECO:0000256" key="1">
    <source>
        <dbReference type="ARBA" id="ARBA00011764"/>
    </source>
</evidence>
<feature type="domain" description="Myb/SANT-like DNA-binding" evidence="7">
    <location>
        <begin position="8"/>
        <end position="59"/>
    </location>
</feature>
<evidence type="ECO:0000259" key="7">
    <source>
        <dbReference type="Pfam" id="PF13873"/>
    </source>
</evidence>
<proteinExistence type="predicted"/>
<evidence type="ECO:0000256" key="4">
    <source>
        <dbReference type="ARBA" id="ARBA00023163"/>
    </source>
</evidence>
<keyword evidence="3" id="KW-0805">Transcription regulation</keyword>
<name>A0ABR3H3W4_LOXSC</name>
<accession>A0ABR3H3W4</accession>
<dbReference type="InterPro" id="IPR028002">
    <property type="entry name" value="Myb_DNA-bind_5"/>
</dbReference>
<feature type="region of interest" description="Disordered" evidence="6">
    <location>
        <begin position="74"/>
        <end position="97"/>
    </location>
</feature>
<reference evidence="8 9" key="1">
    <citation type="submission" date="2024-06" db="EMBL/GenBank/DDBJ databases">
        <title>A chromosome-level genome assembly of beet webworm, Loxostege sticticalis.</title>
        <authorList>
            <person name="Zhang Y."/>
        </authorList>
    </citation>
    <scope>NUCLEOTIDE SEQUENCE [LARGE SCALE GENOMIC DNA]</scope>
    <source>
        <strain evidence="8">AQ026</strain>
        <tissue evidence="8">Whole body</tissue>
    </source>
</reference>
<dbReference type="PANTHER" id="PTHR21411">
    <property type="entry name" value="APONTIC"/>
    <property type="match status" value="1"/>
</dbReference>
<evidence type="ECO:0000256" key="6">
    <source>
        <dbReference type="SAM" id="MobiDB-lite"/>
    </source>
</evidence>